<sequence>MTRAVTRRRIRTFPCRCRVFLPCALVIVVTAFASGRSKSAGAERWVEAQDARAWITPDIDVNRGNDVAKRVDAVISTAPRVPEVGVASPKARGTTDEDADDASGTERARGESGADDDELSIPSAWTAGEWSGVDSNACVSPEADDAERASEVVRGTKSAKLDALGRGADREGGTLVVHGGEINDRVRAAKATNARSVVVSVTSETERQVCEDAGVPSHLPTKRSSENSSGWLTARWVLSRGHVVVLASSEAKFASNPLLSIHDDGADVSGTIRGDGDTRARVVGMSDPEMGWSAYSQSMAIPLVRTTFLVLRPTRATVSLVEWISSASQDEFDGTDDALTDELLMPAHDARQRAGASFRLLNSECFGGRGTVVKVPDGATSWDGTSAHQDAIIKATPEFKTAKDHVRRDEKCGIAKQAERVGPRPRPLRFIADPDGMYPVGCDELSELCQVVKKVAKNREILAAVSNKNIFYMLGLYIDGLKRTNITNYVIVALDKETADWCKERDVPYYHRELKSITGSTDNHATSGLKFRILNEFISTGTSVLLSDVDIVWMQDPFASGTGGTNERMIYRDADVEGMTDGWDDLSSYGWAWNGMRRLVARNSGLFYVSATRETKVMMTRLAERMATEAKTWDQTAYNEEQVYLWGQSNHKVYSGTSQRVMNYVCFQNSKYMFRYMRYDEELYPLHRPASVHINYHPEKPDRMVSVIAQYWKGTAGAIDVWNWGEGRSDLDKCKKRPQDNGIEKSQLAQSILKRMENGIGHWGGVEGLKFRADGTLTTPWGEGKWGVHPSEQSVIYVDFINTPHLLTYVGDNEKQQMKFRSKRCSDGDEVDVRL</sequence>
<dbReference type="PANTHER" id="PTHR46581:SF3">
    <property type="entry name" value="ARABINOSYLTRANSFERASE RRA3"/>
    <property type="match status" value="1"/>
</dbReference>
<dbReference type="InterPro" id="IPR005069">
    <property type="entry name" value="Nucl-diP-sugar_transferase"/>
</dbReference>
<dbReference type="PANTHER" id="PTHR46581">
    <property type="entry name" value="ARABINOSYLTRANSFERASE RRA3"/>
    <property type="match status" value="1"/>
</dbReference>
<feature type="region of interest" description="Disordered" evidence="1">
    <location>
        <begin position="82"/>
        <end position="121"/>
    </location>
</feature>
<evidence type="ECO:0000259" key="2">
    <source>
        <dbReference type="Pfam" id="PF03407"/>
    </source>
</evidence>
<dbReference type="Pfam" id="PF03407">
    <property type="entry name" value="Nucleotid_trans"/>
    <property type="match status" value="1"/>
</dbReference>
<feature type="domain" description="Nucleotide-diphospho-sugar transferase" evidence="2">
    <location>
        <begin position="485"/>
        <end position="702"/>
    </location>
</feature>
<gene>
    <name evidence="3" type="ORF">BE221DRAFT_188711</name>
</gene>
<organism evidence="3">
    <name type="scientific">Ostreococcus tauri</name>
    <name type="common">Marine green alga</name>
    <dbReference type="NCBI Taxonomy" id="70448"/>
    <lineage>
        <taxon>Eukaryota</taxon>
        <taxon>Viridiplantae</taxon>
        <taxon>Chlorophyta</taxon>
        <taxon>Mamiellophyceae</taxon>
        <taxon>Mamiellales</taxon>
        <taxon>Bathycoccaceae</taxon>
        <taxon>Ostreococcus</taxon>
    </lineage>
</organism>
<dbReference type="GO" id="GO:0080147">
    <property type="term" value="P:root hair cell development"/>
    <property type="evidence" value="ECO:0007669"/>
    <property type="project" value="InterPro"/>
</dbReference>
<dbReference type="AlphaFoldDB" id="A0A1Y5IQN2"/>
<proteinExistence type="predicted"/>
<keyword evidence="3" id="KW-0808">Transferase</keyword>
<accession>A0A1Y5IQN2</accession>
<evidence type="ECO:0000256" key="1">
    <source>
        <dbReference type="SAM" id="MobiDB-lite"/>
    </source>
</evidence>
<protein>
    <submittedName>
        <fullName evidence="3">Nucleotide-diphospho-sugar transferase-domain-containing protein</fullName>
    </submittedName>
</protein>
<dbReference type="Proteomes" id="UP000195557">
    <property type="component" value="Unassembled WGS sequence"/>
</dbReference>
<name>A0A1Y5IQN2_OSTTA</name>
<reference evidence="3" key="1">
    <citation type="submission" date="2017-04" db="EMBL/GenBank/DDBJ databases">
        <title>Population genomics of picophytoplankton unveils novel chromosome hypervariability.</title>
        <authorList>
            <consortium name="DOE Joint Genome Institute"/>
            <person name="Blanc-Mathieu R."/>
            <person name="Krasovec M."/>
            <person name="Hebrard M."/>
            <person name="Yau S."/>
            <person name="Desgranges E."/>
            <person name="Martin J."/>
            <person name="Schackwitz W."/>
            <person name="Kuo A."/>
            <person name="Salin G."/>
            <person name="Donnadieu C."/>
            <person name="Desdevises Y."/>
            <person name="Sanchez-Ferandin S."/>
            <person name="Moreau H."/>
            <person name="Rivals E."/>
            <person name="Grigoriev I.V."/>
            <person name="Grimsley N."/>
            <person name="Eyre-Walker A."/>
            <person name="Piganeau G."/>
        </authorList>
    </citation>
    <scope>NUCLEOTIDE SEQUENCE [LARGE SCALE GENOMIC DNA]</scope>
    <source>
        <strain evidence="3">RCC 1115</strain>
    </source>
</reference>
<dbReference type="GO" id="GO:0016757">
    <property type="term" value="F:glycosyltransferase activity"/>
    <property type="evidence" value="ECO:0007669"/>
    <property type="project" value="InterPro"/>
</dbReference>
<dbReference type="InterPro" id="IPR044290">
    <property type="entry name" value="RRA1/2/3"/>
</dbReference>
<evidence type="ECO:0000313" key="3">
    <source>
        <dbReference type="EMBL" id="OUS49422.1"/>
    </source>
</evidence>
<dbReference type="eggNOG" id="ENOG502QRD4">
    <property type="taxonomic scope" value="Eukaryota"/>
</dbReference>
<dbReference type="EMBL" id="KZ155771">
    <property type="protein sequence ID" value="OUS49422.1"/>
    <property type="molecule type" value="Genomic_DNA"/>
</dbReference>